<protein>
    <submittedName>
        <fullName evidence="3">WGS project CCBQ000000000 data, contig 00058</fullName>
    </submittedName>
</protein>
<proteinExistence type="predicted"/>
<dbReference type="SUPFAM" id="SSF53383">
    <property type="entry name" value="PLP-dependent transferases"/>
    <property type="match status" value="1"/>
</dbReference>
<dbReference type="InterPro" id="IPR000192">
    <property type="entry name" value="Aminotrans_V_dom"/>
</dbReference>
<dbReference type="PANTHER" id="PTHR43092">
    <property type="entry name" value="L-CYSTEINE DESULFHYDRASE"/>
    <property type="match status" value="1"/>
</dbReference>
<dbReference type="InterPro" id="IPR015422">
    <property type="entry name" value="PyrdxlP-dep_Trfase_small"/>
</dbReference>
<evidence type="ECO:0000256" key="1">
    <source>
        <dbReference type="ARBA" id="ARBA00022898"/>
    </source>
</evidence>
<dbReference type="Pfam" id="PF00266">
    <property type="entry name" value="Aminotran_5"/>
    <property type="match status" value="1"/>
</dbReference>
<dbReference type="AlphaFoldDB" id="A0A0A8LDK6"/>
<dbReference type="OrthoDB" id="5978656at2759"/>
<feature type="domain" description="Aminotransferase class V" evidence="2">
    <location>
        <begin position="71"/>
        <end position="324"/>
    </location>
</feature>
<dbReference type="Gene3D" id="3.40.640.10">
    <property type="entry name" value="Type I PLP-dependent aspartate aminotransferase-like (Major domain)"/>
    <property type="match status" value="1"/>
</dbReference>
<evidence type="ECO:0000313" key="4">
    <source>
        <dbReference type="Proteomes" id="UP000031516"/>
    </source>
</evidence>
<dbReference type="Gene3D" id="3.90.1150.10">
    <property type="entry name" value="Aspartate Aminotransferase, domain 1"/>
    <property type="match status" value="1"/>
</dbReference>
<keyword evidence="1" id="KW-0663">Pyridoxal phosphate</keyword>
<name>A0A0A8LDK6_9SACH</name>
<dbReference type="PANTHER" id="PTHR43092:SF2">
    <property type="entry name" value="HERCYNYLCYSTEINE SULFOXIDE LYASE"/>
    <property type="match status" value="1"/>
</dbReference>
<dbReference type="Proteomes" id="UP000031516">
    <property type="component" value="Unassembled WGS sequence"/>
</dbReference>
<accession>A0A0A8LDK6</accession>
<organism evidence="3 4">
    <name type="scientific">Kluyveromyces dobzhanskii CBS 2104</name>
    <dbReference type="NCBI Taxonomy" id="1427455"/>
    <lineage>
        <taxon>Eukaryota</taxon>
        <taxon>Fungi</taxon>
        <taxon>Dikarya</taxon>
        <taxon>Ascomycota</taxon>
        <taxon>Saccharomycotina</taxon>
        <taxon>Saccharomycetes</taxon>
        <taxon>Saccharomycetales</taxon>
        <taxon>Saccharomycetaceae</taxon>
        <taxon>Kluyveromyces</taxon>
    </lineage>
</organism>
<dbReference type="InterPro" id="IPR015421">
    <property type="entry name" value="PyrdxlP-dep_Trfase_major"/>
</dbReference>
<evidence type="ECO:0000313" key="3">
    <source>
        <dbReference type="EMBL" id="CDO96417.1"/>
    </source>
</evidence>
<reference evidence="3 4" key="1">
    <citation type="submission" date="2014-03" db="EMBL/GenBank/DDBJ databases">
        <title>The genome of Kluyveromyces dobzhanskii.</title>
        <authorList>
            <person name="Nystedt B."/>
            <person name="Astrom S."/>
        </authorList>
    </citation>
    <scope>NUCLEOTIDE SEQUENCE [LARGE SCALE GENOMIC DNA]</scope>
    <source>
        <strain evidence="3 4">CBS 2104</strain>
    </source>
</reference>
<keyword evidence="4" id="KW-1185">Reference proteome</keyword>
<comment type="caution">
    <text evidence="3">The sequence shown here is derived from an EMBL/GenBank/DDBJ whole genome shotgun (WGS) entry which is preliminary data.</text>
</comment>
<dbReference type="InterPro" id="IPR015424">
    <property type="entry name" value="PyrdxlP-dep_Trfase"/>
</dbReference>
<evidence type="ECO:0000259" key="2">
    <source>
        <dbReference type="Pfam" id="PF00266"/>
    </source>
</evidence>
<sequence length="436" mass="50183">MSATPFGYQFRKQYFTYLDSEVNLLNHGSFGTTPAVVVEAAKRALEEQERYPDASFFCSHLGDYTRYLQIVSEYLGLEYKNCAFVTNATTGVNAVLRSIPFNFQEDKILFHSTTYGACANTVKFLHDYFGLQYDVVDINYPCEDEIVVKDFQARLQTKEYKVCLFDMVTSQPGVKLPYEELIKLCKKYGTWSLIDGAHAAGQIDFTFINELKPDFLTTNLHKWLSCPKSVALLYVDPKHHAMIQTFPVSHNYIAPSCQYIEGDDEHNSNLLINKFAFVGTASYTSYFAVEEAVKFRRDACGGEENIRKYQWQLQEEAIPRILEIFGKGSSILDNSTKTLRVPGLFCVELPIPSHLGYLVEKMFSDRKYFLQYKGKVDSLMFQQKTYAPFQINNGHLFIRFSAQVFNERSDYEKGAPIIKEIFYRVLNEDDAEFKQL</sequence>
<dbReference type="EMBL" id="CCBQ010000047">
    <property type="protein sequence ID" value="CDO96417.1"/>
    <property type="molecule type" value="Genomic_DNA"/>
</dbReference>
<gene>
    <name evidence="3" type="ORF">KLDO_g4622</name>
</gene>